<evidence type="ECO:0000259" key="1">
    <source>
        <dbReference type="Pfam" id="PF00149"/>
    </source>
</evidence>
<sequence length="274" mass="30798">MKLVTHRGVSAALLLLTTGCHLLEFSPSQVAATGGARQLTAQNLARLRQQPRAAGGDTVRFVFIGDTQRFYDETAEFVRSVNRQRGIDFVLIGGDISDFGLGREMQWMHARLRRLQMPYLTVIGNHDQVGNGRAAYQAVFGPLNYSFEYGGTRFVLIDTNGREVGCNGTVPDLGWLRRELADTTRRTVVACHVPPNDNDFDQQLTPAYAAALARHPRLVLHLAAHVHRYTAKHPFHDAVPYITTYSLQKHRYHIVSVWGRREFRLETVDYGPAS</sequence>
<dbReference type="SUPFAM" id="SSF56300">
    <property type="entry name" value="Metallo-dependent phosphatases"/>
    <property type="match status" value="1"/>
</dbReference>
<dbReference type="PROSITE" id="PS51257">
    <property type="entry name" value="PROKAR_LIPOPROTEIN"/>
    <property type="match status" value="1"/>
</dbReference>
<proteinExistence type="predicted"/>
<dbReference type="PANTHER" id="PTHR43143">
    <property type="entry name" value="METALLOPHOSPHOESTERASE, CALCINEURIN SUPERFAMILY"/>
    <property type="match status" value="1"/>
</dbReference>
<comment type="caution">
    <text evidence="2">The sequence shown here is derived from an EMBL/GenBank/DDBJ whole genome shotgun (WGS) entry which is preliminary data.</text>
</comment>
<protein>
    <submittedName>
        <fullName evidence="2">Metallophosphoesterase</fullName>
    </submittedName>
</protein>
<evidence type="ECO:0000313" key="2">
    <source>
        <dbReference type="EMBL" id="TLM87950.1"/>
    </source>
</evidence>
<reference evidence="2 3" key="1">
    <citation type="submission" date="2019-05" db="EMBL/GenBank/DDBJ databases">
        <title>Hymenobacter edaphi sp. nov., isolated from abandoned arsenic-contaminated farmland soil.</title>
        <authorList>
            <person name="Nie L."/>
        </authorList>
    </citation>
    <scope>NUCLEOTIDE SEQUENCE [LARGE SCALE GENOMIC DNA]</scope>
    <source>
        <strain evidence="2 3">1-3-3-8</strain>
    </source>
</reference>
<dbReference type="EMBL" id="VAJM01000020">
    <property type="protein sequence ID" value="TLM87950.1"/>
    <property type="molecule type" value="Genomic_DNA"/>
</dbReference>
<accession>A0A5R8WHX5</accession>
<dbReference type="GO" id="GO:0016787">
    <property type="term" value="F:hydrolase activity"/>
    <property type="evidence" value="ECO:0007669"/>
    <property type="project" value="InterPro"/>
</dbReference>
<evidence type="ECO:0000313" key="3">
    <source>
        <dbReference type="Proteomes" id="UP000305517"/>
    </source>
</evidence>
<dbReference type="InterPro" id="IPR051918">
    <property type="entry name" value="STPP_CPPED1"/>
</dbReference>
<dbReference type="Proteomes" id="UP000305517">
    <property type="component" value="Unassembled WGS sequence"/>
</dbReference>
<dbReference type="Gene3D" id="3.60.21.10">
    <property type="match status" value="1"/>
</dbReference>
<dbReference type="Pfam" id="PF00149">
    <property type="entry name" value="Metallophos"/>
    <property type="match status" value="1"/>
</dbReference>
<feature type="domain" description="Calcineurin-like phosphoesterase" evidence="1">
    <location>
        <begin position="60"/>
        <end position="229"/>
    </location>
</feature>
<dbReference type="AlphaFoldDB" id="A0A5R8WHX5"/>
<keyword evidence="3" id="KW-1185">Reference proteome</keyword>
<dbReference type="OrthoDB" id="5464520at2"/>
<dbReference type="InterPro" id="IPR029052">
    <property type="entry name" value="Metallo-depent_PP-like"/>
</dbReference>
<name>A0A5R8WHX5_9BACT</name>
<organism evidence="2 3">
    <name type="scientific">Hymenobacter jeollabukensis</name>
    <dbReference type="NCBI Taxonomy" id="2025313"/>
    <lineage>
        <taxon>Bacteria</taxon>
        <taxon>Pseudomonadati</taxon>
        <taxon>Bacteroidota</taxon>
        <taxon>Cytophagia</taxon>
        <taxon>Cytophagales</taxon>
        <taxon>Hymenobacteraceae</taxon>
        <taxon>Hymenobacter</taxon>
    </lineage>
</organism>
<gene>
    <name evidence="2" type="ORF">FDY95_25235</name>
</gene>
<dbReference type="PANTHER" id="PTHR43143:SF1">
    <property type="entry name" value="SERINE_THREONINE-PROTEIN PHOSPHATASE CPPED1"/>
    <property type="match status" value="1"/>
</dbReference>
<dbReference type="RefSeq" id="WP_138082403.1">
    <property type="nucleotide sequence ID" value="NZ_VAJM01000020.1"/>
</dbReference>
<dbReference type="InterPro" id="IPR004843">
    <property type="entry name" value="Calcineurin-like_PHP"/>
</dbReference>